<gene>
    <name evidence="1" type="ORF">KOW79_000446</name>
</gene>
<dbReference type="AlphaFoldDB" id="A0A9D3P6T9"/>
<comment type="caution">
    <text evidence="1">The sequence shown here is derived from an EMBL/GenBank/DDBJ whole genome shotgun (WGS) entry which is preliminary data.</text>
</comment>
<evidence type="ECO:0000313" key="1">
    <source>
        <dbReference type="EMBL" id="KAG7335753.1"/>
    </source>
</evidence>
<accession>A0A9D3P6T9</accession>
<protein>
    <submittedName>
        <fullName evidence="1">Uncharacterized protein</fullName>
    </submittedName>
</protein>
<proteinExistence type="predicted"/>
<sequence>MTGRNLHIVFSLTFDSGEQQISWSFLKEALKNLKQTSSTPPPDFSILDCILPKVQSSGKFRRLQPGCPLTNTILNLALKHLGDRVFDFRYKCEEHRSDEKHKRKDKEIMSMCDLSSCLSGLLEVQLEIMSQRKTTESTSWSYREPVLINWC</sequence>
<dbReference type="OrthoDB" id="8961218at2759"/>
<dbReference type="Proteomes" id="UP000824219">
    <property type="component" value="Linkage Group LG01"/>
</dbReference>
<reference evidence="1 2" key="1">
    <citation type="submission" date="2021-06" db="EMBL/GenBank/DDBJ databases">
        <title>Chromosome-level genome assembly of the red-tail catfish (Hemibagrus wyckioides).</title>
        <authorList>
            <person name="Shao F."/>
        </authorList>
    </citation>
    <scope>NUCLEOTIDE SEQUENCE [LARGE SCALE GENOMIC DNA]</scope>
    <source>
        <strain evidence="1">EC202008001</strain>
        <tissue evidence="1">Blood</tissue>
    </source>
</reference>
<evidence type="ECO:0000313" key="2">
    <source>
        <dbReference type="Proteomes" id="UP000824219"/>
    </source>
</evidence>
<keyword evidence="2" id="KW-1185">Reference proteome</keyword>
<dbReference type="EMBL" id="JAHKSW010000001">
    <property type="protein sequence ID" value="KAG7335753.1"/>
    <property type="molecule type" value="Genomic_DNA"/>
</dbReference>
<organism evidence="1 2">
    <name type="scientific">Hemibagrus wyckioides</name>
    <dbReference type="NCBI Taxonomy" id="337641"/>
    <lineage>
        <taxon>Eukaryota</taxon>
        <taxon>Metazoa</taxon>
        <taxon>Chordata</taxon>
        <taxon>Craniata</taxon>
        <taxon>Vertebrata</taxon>
        <taxon>Euteleostomi</taxon>
        <taxon>Actinopterygii</taxon>
        <taxon>Neopterygii</taxon>
        <taxon>Teleostei</taxon>
        <taxon>Ostariophysi</taxon>
        <taxon>Siluriformes</taxon>
        <taxon>Bagridae</taxon>
        <taxon>Hemibagrus</taxon>
    </lineage>
</organism>
<name>A0A9D3P6T9_9TELE</name>